<dbReference type="EC" id="4.2.1.33" evidence="8"/>
<evidence type="ECO:0000256" key="3">
    <source>
        <dbReference type="ARBA" id="ARBA00022723"/>
    </source>
</evidence>
<dbReference type="GO" id="GO:0003861">
    <property type="term" value="F:3-isopropylmalate dehydratase activity"/>
    <property type="evidence" value="ECO:0007669"/>
    <property type="project" value="UniProtKB-UniRule"/>
</dbReference>
<feature type="binding site" evidence="8">
    <location>
        <position position="364"/>
    </location>
    <ligand>
        <name>[4Fe-4S] cluster</name>
        <dbReference type="ChEBI" id="CHEBI:49883"/>
    </ligand>
</feature>
<dbReference type="Proteomes" id="UP001144110">
    <property type="component" value="Unassembled WGS sequence"/>
</dbReference>
<keyword evidence="2 8" id="KW-0004">4Fe-4S</keyword>
<accession>A0AAE3TEX7</accession>
<dbReference type="NCBIfam" id="NF001614">
    <property type="entry name" value="PRK00402.1"/>
    <property type="match status" value="1"/>
</dbReference>
<dbReference type="HAMAP" id="MF_01027">
    <property type="entry name" value="LeuC_type2"/>
    <property type="match status" value="1"/>
</dbReference>
<dbReference type="PANTHER" id="PTHR43822:SF16">
    <property type="entry name" value="3-ISOPROPYLMALATE DEHYDRATASE LARGE SUBUNIT 2"/>
    <property type="match status" value="1"/>
</dbReference>
<evidence type="ECO:0000256" key="6">
    <source>
        <dbReference type="ARBA" id="ARBA00023239"/>
    </source>
</evidence>
<dbReference type="InterPro" id="IPR015931">
    <property type="entry name" value="Acnase/IPM_dHydase_lsu_aba_1/3"/>
</dbReference>
<comment type="function">
    <text evidence="8">Catalyzes the isomerization between 2-isopropylmalate and 3-isopropylmalate, via the formation of 2-isopropylmaleate.</text>
</comment>
<dbReference type="Gene3D" id="3.30.499.10">
    <property type="entry name" value="Aconitase, domain 3"/>
    <property type="match status" value="2"/>
</dbReference>
<comment type="cofactor">
    <cofactor evidence="8">
        <name>[4Fe-4S] cluster</name>
        <dbReference type="ChEBI" id="CHEBI:49883"/>
    </cofactor>
    <text evidence="8">Binds 1 [4Fe-4S] cluster per subunit.</text>
</comment>
<comment type="pathway">
    <text evidence="8">Amino-acid biosynthesis; L-leucine biosynthesis; L-leucine from 3-methyl-2-oxobutanoate: step 2/4.</text>
</comment>
<organism evidence="10 11">
    <name type="scientific">Candidatus Thermodesulfobacterium syntrophicum</name>
    <dbReference type="NCBI Taxonomy" id="3060442"/>
    <lineage>
        <taxon>Bacteria</taxon>
        <taxon>Pseudomonadati</taxon>
        <taxon>Thermodesulfobacteriota</taxon>
        <taxon>Thermodesulfobacteria</taxon>
        <taxon>Thermodesulfobacteriales</taxon>
        <taxon>Thermodesulfobacteriaceae</taxon>
        <taxon>Thermodesulfobacterium</taxon>
    </lineage>
</organism>
<evidence type="ECO:0000256" key="5">
    <source>
        <dbReference type="ARBA" id="ARBA00023014"/>
    </source>
</evidence>
<keyword evidence="8" id="KW-0028">Amino-acid biosynthesis</keyword>
<dbReference type="NCBIfam" id="TIGR02086">
    <property type="entry name" value="IPMI_arch"/>
    <property type="match status" value="1"/>
</dbReference>
<dbReference type="InterPro" id="IPR036008">
    <property type="entry name" value="Aconitase_4Fe-4S_dom"/>
</dbReference>
<dbReference type="NCBIfam" id="TIGR01343">
    <property type="entry name" value="hacA_fam"/>
    <property type="match status" value="1"/>
</dbReference>
<keyword evidence="4 8" id="KW-0408">Iron</keyword>
<dbReference type="PROSITE" id="PS00450">
    <property type="entry name" value="ACONITASE_1"/>
    <property type="match status" value="1"/>
</dbReference>
<dbReference type="GO" id="GO:0051539">
    <property type="term" value="F:4 iron, 4 sulfur cluster binding"/>
    <property type="evidence" value="ECO:0007669"/>
    <property type="project" value="UniProtKB-KW"/>
</dbReference>
<dbReference type="AlphaFoldDB" id="A0AAE3TEX7"/>
<comment type="similarity">
    <text evidence="8">Belongs to the aconitase/IPM isomerase family. LeuC type 2 subfamily.</text>
</comment>
<feature type="domain" description="Aconitase/3-isopropylmalate dehydratase large subunit alpha/beta/alpha" evidence="9">
    <location>
        <begin position="292"/>
        <end position="415"/>
    </location>
</feature>
<dbReference type="PROSITE" id="PS01244">
    <property type="entry name" value="ACONITASE_2"/>
    <property type="match status" value="1"/>
</dbReference>
<comment type="caution">
    <text evidence="10">The sequence shown here is derived from an EMBL/GenBank/DDBJ whole genome shotgun (WGS) entry which is preliminary data.</text>
</comment>
<evidence type="ECO:0000313" key="10">
    <source>
        <dbReference type="EMBL" id="MDF2953921.1"/>
    </source>
</evidence>
<protein>
    <recommendedName>
        <fullName evidence="8">3-isopropylmalate dehydratase large subunit</fullName>
        <ecNumber evidence="8">4.2.1.33</ecNumber>
    </recommendedName>
    <alternativeName>
        <fullName evidence="8">Alpha-IPM isomerase</fullName>
        <shortName evidence="8">IPMI</shortName>
    </alternativeName>
    <alternativeName>
        <fullName evidence="8">Isopropylmalate isomerase</fullName>
    </alternativeName>
</protein>
<dbReference type="InterPro" id="IPR001030">
    <property type="entry name" value="Acoase/IPM_deHydtase_lsu_aba"/>
</dbReference>
<dbReference type="NCBIfam" id="TIGR02083">
    <property type="entry name" value="LEU2"/>
    <property type="match status" value="1"/>
</dbReference>
<dbReference type="GO" id="GO:0009098">
    <property type="term" value="P:L-leucine biosynthetic process"/>
    <property type="evidence" value="ECO:0007669"/>
    <property type="project" value="UniProtKB-UniRule"/>
</dbReference>
<dbReference type="CDD" id="cd01583">
    <property type="entry name" value="IPMI"/>
    <property type="match status" value="1"/>
</dbReference>
<feature type="domain" description="Aconitase/3-isopropylmalate dehydratase large subunit alpha/beta/alpha" evidence="9">
    <location>
        <begin position="10"/>
        <end position="291"/>
    </location>
</feature>
<dbReference type="SUPFAM" id="SSF53732">
    <property type="entry name" value="Aconitase iron-sulfur domain"/>
    <property type="match status" value="1"/>
</dbReference>
<dbReference type="InterPro" id="IPR018136">
    <property type="entry name" value="Aconitase_4Fe-4S_BS"/>
</dbReference>
<sequence>MKRYPMTLAEKILAKKLNRPFVEAGELVEVPVDLTLANDITGPLTIKIFESTKIGKIFNPEKIVLVMDHFTPNKDIKSAEQVRICREFARKYGISHYYEGGNCGIEHALLPELGLVGPGDIVIGADSHTCTYGALGAFATGVGSTDLAAAWITGKIWFKVPESIKFVYYGKLKPWVTGKDLILYTIGDIGVDGALYKAMEFTGEVIKKLSMAERFTMANMAIEAGGKVGLIEADKRTLTYIKNRFKRTPLVLKADKKAKYVEIREYDVSKIEPVVALPHLPSNVKAVKDLSKKIFIDQVVIGSCTNGRLEDLAIPAKILKNRKVNSNVRCIIIPATPTIYYQALKKGYIRVFIEAGAIVSPPTCGPCLGGHMGILAKGEKAVATTNRNFVGRMGHPESEVYLAGPAVAAASAVLGYIATPEELGVK</sequence>
<keyword evidence="6 8" id="KW-0456">Lyase</keyword>
<evidence type="ECO:0000256" key="7">
    <source>
        <dbReference type="ARBA" id="ARBA00023304"/>
    </source>
</evidence>
<dbReference type="Pfam" id="PF00330">
    <property type="entry name" value="Aconitase"/>
    <property type="match status" value="2"/>
</dbReference>
<proteinExistence type="inferred from homology"/>
<evidence type="ECO:0000256" key="4">
    <source>
        <dbReference type="ARBA" id="ARBA00023004"/>
    </source>
</evidence>
<keyword evidence="5 8" id="KW-0411">Iron-sulfur</keyword>
<dbReference type="EMBL" id="JAPHEG010000005">
    <property type="protein sequence ID" value="MDF2953921.1"/>
    <property type="molecule type" value="Genomic_DNA"/>
</dbReference>
<reference evidence="10" key="1">
    <citation type="submission" date="2022-11" db="EMBL/GenBank/DDBJ databases">
        <title>Candidatus Alkanophaga archaea from heated hydrothermal vent sediment oxidize petroleum alkanes.</title>
        <authorList>
            <person name="Zehnle H."/>
            <person name="Laso-Perez R."/>
            <person name="Lipp J."/>
            <person name="Teske A."/>
            <person name="Wegener G."/>
        </authorList>
    </citation>
    <scope>NUCLEOTIDE SEQUENCE</scope>
    <source>
        <strain evidence="10">MCA70</strain>
    </source>
</reference>
<dbReference type="GO" id="GO:0046872">
    <property type="term" value="F:metal ion binding"/>
    <property type="evidence" value="ECO:0007669"/>
    <property type="project" value="UniProtKB-KW"/>
</dbReference>
<gene>
    <name evidence="8" type="primary">leuC</name>
    <name evidence="10" type="ORF">OD816_001166</name>
</gene>
<comment type="catalytic activity">
    <reaction evidence="8">
        <text>(2R,3S)-3-isopropylmalate = (2S)-2-isopropylmalate</text>
        <dbReference type="Rhea" id="RHEA:32287"/>
        <dbReference type="ChEBI" id="CHEBI:1178"/>
        <dbReference type="ChEBI" id="CHEBI:35121"/>
        <dbReference type="EC" id="4.2.1.33"/>
    </reaction>
</comment>
<keyword evidence="7 8" id="KW-0100">Branched-chain amino acid biosynthesis</keyword>
<dbReference type="InterPro" id="IPR033941">
    <property type="entry name" value="IPMI_cat"/>
</dbReference>
<dbReference type="InterPro" id="IPR011823">
    <property type="entry name" value="IsopropMal_deHydtase_lsu_bac"/>
</dbReference>
<keyword evidence="3 8" id="KW-0479">Metal-binding</keyword>
<evidence type="ECO:0000313" key="11">
    <source>
        <dbReference type="Proteomes" id="UP001144110"/>
    </source>
</evidence>
<dbReference type="InterPro" id="IPR006251">
    <property type="entry name" value="Homoacnase/IPMdehydase_lsu"/>
</dbReference>
<evidence type="ECO:0000256" key="8">
    <source>
        <dbReference type="HAMAP-Rule" id="MF_01027"/>
    </source>
</evidence>
<feature type="binding site" evidence="8">
    <location>
        <position position="367"/>
    </location>
    <ligand>
        <name>[4Fe-4S] cluster</name>
        <dbReference type="ChEBI" id="CHEBI:49883"/>
    </ligand>
</feature>
<evidence type="ECO:0000256" key="1">
    <source>
        <dbReference type="ARBA" id="ARBA00022430"/>
    </source>
</evidence>
<evidence type="ECO:0000256" key="2">
    <source>
        <dbReference type="ARBA" id="ARBA00022485"/>
    </source>
</evidence>
<dbReference type="PRINTS" id="PR00415">
    <property type="entry name" value="ACONITASE"/>
</dbReference>
<dbReference type="InterPro" id="IPR011826">
    <property type="entry name" value="HAcnase/IPMdehydase_lsu_prok"/>
</dbReference>
<dbReference type="InterPro" id="IPR050067">
    <property type="entry name" value="IPM_dehydratase_rel_enz"/>
</dbReference>
<name>A0AAE3TEX7_9BACT</name>
<dbReference type="PANTHER" id="PTHR43822">
    <property type="entry name" value="HOMOACONITASE, MITOCHONDRIAL-RELATED"/>
    <property type="match status" value="1"/>
</dbReference>
<feature type="binding site" evidence="8">
    <location>
        <position position="304"/>
    </location>
    <ligand>
        <name>[4Fe-4S] cluster</name>
        <dbReference type="ChEBI" id="CHEBI:49883"/>
    </ligand>
</feature>
<comment type="subunit">
    <text evidence="8">Heterodimer of LeuC and LeuD.</text>
</comment>
<keyword evidence="1 8" id="KW-0432">Leucine biosynthesis</keyword>
<evidence type="ECO:0000259" key="9">
    <source>
        <dbReference type="Pfam" id="PF00330"/>
    </source>
</evidence>